<evidence type="ECO:0000256" key="5">
    <source>
        <dbReference type="ARBA" id="ARBA00022679"/>
    </source>
</evidence>
<comment type="function">
    <text evidence="8">Catalyzes the first step in hexosamine metabolism, converting fructose-6P into glucosamine-6P using glutamine as a nitrogen source.</text>
</comment>
<keyword evidence="5 8" id="KW-0808">Transferase</keyword>
<reference evidence="11 12" key="1">
    <citation type="submission" date="2024-02" db="EMBL/GenBank/DDBJ databases">
        <title>Rhodopirellula caenicola NBRC 110016.</title>
        <authorList>
            <person name="Ichikawa N."/>
            <person name="Katano-Makiyama Y."/>
            <person name="Hidaka K."/>
        </authorList>
    </citation>
    <scope>NUCLEOTIDE SEQUENCE [LARGE SCALE GENOMIC DNA]</scope>
    <source>
        <strain evidence="11 12">NBRC 110016</strain>
    </source>
</reference>
<feature type="domain" description="SIS" evidence="10">
    <location>
        <begin position="296"/>
        <end position="435"/>
    </location>
</feature>
<evidence type="ECO:0000313" key="11">
    <source>
        <dbReference type="EMBL" id="GAA5507853.1"/>
    </source>
</evidence>
<dbReference type="InterPro" id="IPR001347">
    <property type="entry name" value="SIS_dom"/>
</dbReference>
<keyword evidence="8" id="KW-0963">Cytoplasm</keyword>
<keyword evidence="4 8" id="KW-0032">Aminotransferase</keyword>
<dbReference type="CDD" id="cd05009">
    <property type="entry name" value="SIS_GlmS_GlmD_2"/>
    <property type="match status" value="1"/>
</dbReference>
<dbReference type="NCBIfam" id="TIGR01135">
    <property type="entry name" value="glmS"/>
    <property type="match status" value="1"/>
</dbReference>
<evidence type="ECO:0000256" key="3">
    <source>
        <dbReference type="ARBA" id="ARBA00016090"/>
    </source>
</evidence>
<dbReference type="Gene3D" id="3.40.50.10490">
    <property type="entry name" value="Glucose-6-phosphate isomerase like protein, domain 1"/>
    <property type="match status" value="2"/>
</dbReference>
<dbReference type="PROSITE" id="PS51278">
    <property type="entry name" value="GATASE_TYPE_2"/>
    <property type="match status" value="1"/>
</dbReference>
<dbReference type="InterPro" id="IPR035490">
    <property type="entry name" value="GlmS/FrlB_SIS"/>
</dbReference>
<name>A0ABP9VRQ8_9BACT</name>
<dbReference type="NCBIfam" id="NF001484">
    <property type="entry name" value="PRK00331.1"/>
    <property type="match status" value="1"/>
</dbReference>
<dbReference type="InterPro" id="IPR035466">
    <property type="entry name" value="GlmS/AgaS_SIS"/>
</dbReference>
<evidence type="ECO:0000259" key="9">
    <source>
        <dbReference type="PROSITE" id="PS51278"/>
    </source>
</evidence>
<dbReference type="EC" id="2.6.1.16" evidence="2 8"/>
<evidence type="ECO:0000256" key="4">
    <source>
        <dbReference type="ARBA" id="ARBA00022576"/>
    </source>
</evidence>
<organism evidence="11 12">
    <name type="scientific">Novipirellula caenicola</name>
    <dbReference type="NCBI Taxonomy" id="1536901"/>
    <lineage>
        <taxon>Bacteria</taxon>
        <taxon>Pseudomonadati</taxon>
        <taxon>Planctomycetota</taxon>
        <taxon>Planctomycetia</taxon>
        <taxon>Pirellulales</taxon>
        <taxon>Pirellulaceae</taxon>
        <taxon>Novipirellula</taxon>
    </lineage>
</organism>
<comment type="subcellular location">
    <subcellularLocation>
        <location evidence="8">Cytoplasm</location>
    </subcellularLocation>
</comment>
<feature type="active site" description="Nucleophile; for GATase activity" evidence="8">
    <location>
        <position position="2"/>
    </location>
</feature>
<comment type="catalytic activity">
    <reaction evidence="1 8">
        <text>D-fructose 6-phosphate + L-glutamine = D-glucosamine 6-phosphate + L-glutamate</text>
        <dbReference type="Rhea" id="RHEA:13237"/>
        <dbReference type="ChEBI" id="CHEBI:29985"/>
        <dbReference type="ChEBI" id="CHEBI:58359"/>
        <dbReference type="ChEBI" id="CHEBI:58725"/>
        <dbReference type="ChEBI" id="CHEBI:61527"/>
        <dbReference type="EC" id="2.6.1.16"/>
    </reaction>
</comment>
<dbReference type="SUPFAM" id="SSF53697">
    <property type="entry name" value="SIS domain"/>
    <property type="match status" value="1"/>
</dbReference>
<evidence type="ECO:0000256" key="2">
    <source>
        <dbReference type="ARBA" id="ARBA00012916"/>
    </source>
</evidence>
<dbReference type="PANTHER" id="PTHR10937">
    <property type="entry name" value="GLUCOSAMINE--FRUCTOSE-6-PHOSPHATE AMINOTRANSFERASE, ISOMERIZING"/>
    <property type="match status" value="1"/>
</dbReference>
<dbReference type="RefSeq" id="WP_345684696.1">
    <property type="nucleotide sequence ID" value="NZ_BAABRO010000007.1"/>
</dbReference>
<dbReference type="Pfam" id="PF13522">
    <property type="entry name" value="GATase_6"/>
    <property type="match status" value="1"/>
</dbReference>
<feature type="domain" description="Glutamine amidotransferase type-2" evidence="9">
    <location>
        <begin position="2"/>
        <end position="227"/>
    </location>
</feature>
<dbReference type="InterPro" id="IPR029055">
    <property type="entry name" value="Ntn_hydrolases_N"/>
</dbReference>
<feature type="initiator methionine" description="Removed" evidence="8">
    <location>
        <position position="1"/>
    </location>
</feature>
<dbReference type="CDD" id="cd05008">
    <property type="entry name" value="SIS_GlmS_GlmD_1"/>
    <property type="match status" value="1"/>
</dbReference>
<proteinExistence type="inferred from homology"/>
<keyword evidence="12" id="KW-1185">Reference proteome</keyword>
<evidence type="ECO:0000259" key="10">
    <source>
        <dbReference type="PROSITE" id="PS51464"/>
    </source>
</evidence>
<keyword evidence="6" id="KW-0677">Repeat</keyword>
<dbReference type="PROSITE" id="PS51464">
    <property type="entry name" value="SIS"/>
    <property type="match status" value="2"/>
</dbReference>
<accession>A0ABP9VRQ8</accession>
<comment type="caution">
    <text evidence="11">The sequence shown here is derived from an EMBL/GenBank/DDBJ whole genome shotgun (WGS) entry which is preliminary data.</text>
</comment>
<dbReference type="HAMAP" id="MF_00164">
    <property type="entry name" value="GlmS"/>
    <property type="match status" value="1"/>
</dbReference>
<feature type="active site" description="For Fru-6P isomerization activity" evidence="8">
    <location>
        <position position="613"/>
    </location>
</feature>
<evidence type="ECO:0000256" key="6">
    <source>
        <dbReference type="ARBA" id="ARBA00022737"/>
    </source>
</evidence>
<evidence type="ECO:0000256" key="8">
    <source>
        <dbReference type="HAMAP-Rule" id="MF_00164"/>
    </source>
</evidence>
<dbReference type="InterPro" id="IPR017932">
    <property type="entry name" value="GATase_2_dom"/>
</dbReference>
<dbReference type="Proteomes" id="UP001416858">
    <property type="component" value="Unassembled WGS sequence"/>
</dbReference>
<dbReference type="PANTHER" id="PTHR10937:SF0">
    <property type="entry name" value="GLUTAMINE--FRUCTOSE-6-PHOSPHATE TRANSAMINASE (ISOMERIZING)"/>
    <property type="match status" value="1"/>
</dbReference>
<dbReference type="CDD" id="cd00714">
    <property type="entry name" value="GFAT"/>
    <property type="match status" value="1"/>
</dbReference>
<dbReference type="InterPro" id="IPR046348">
    <property type="entry name" value="SIS_dom_sf"/>
</dbReference>
<comment type="subunit">
    <text evidence="8">Homodimer.</text>
</comment>
<dbReference type="EMBL" id="BAABRO010000007">
    <property type="protein sequence ID" value="GAA5507853.1"/>
    <property type="molecule type" value="Genomic_DNA"/>
</dbReference>
<gene>
    <name evidence="8 11" type="primary">glmS</name>
    <name evidence="11" type="ORF">Rcae01_03311</name>
</gene>
<evidence type="ECO:0000256" key="7">
    <source>
        <dbReference type="ARBA" id="ARBA00022962"/>
    </source>
</evidence>
<sequence>MCGIVGYVGSENAGSFLVDGLRRLEYRGYDSAGVAILGGNTFSVTRSVGRIDALASQLGTVPPAGTLGLGHTRWATHGPATVENAHPHLGGDGEVALVHNGVIENFQVLKDELIAKGYQFASATDSEVIAHLVAEGLKNTPETPGQPNIRYLSAVQWAVSRLRGTYGLAIAFRDHPNFMIAARFGSPLVIGVGKGEYFVASDASPLVGRTDRIVYLADHQIAVLTPEGFSVLHRDQGKVRVDIRPLETDSGEASLEGFDHYMLKEIYEQPEALRNAMRGRLDEENATAVFGGLNLTPQQLRTVERIILTGCGTSWHSALVGEYLIEDLARIPVNVEYASELRYRNPPIENNTLVFGITQSGETADTLAALRETKRKGHRALAVCNVVGSSIAQAADGGVYLHAGPEIGVASTKAFTSQCCVLAMLALYFGRLRHLSFESGQSIIESLRQLPNAVQQALTCNEQVRDVAKKYQNASTVLYLGRQYNFPTALEGALKLKEISYIHAEGYPAAEMKHGPIALVDEETPSVFIIPRGTTYDKVMSNMEEVKARGGPVIALASEDDPQVQAVADDVIAVPQVAEFLQPIVNVVPLQLLSYHIALLRGCDVDKPRNLAKSVTVE</sequence>
<dbReference type="InterPro" id="IPR005855">
    <property type="entry name" value="GFAT"/>
</dbReference>
<keyword evidence="7" id="KW-0315">Glutamine amidotransferase</keyword>
<dbReference type="Gene3D" id="3.60.20.10">
    <property type="entry name" value="Glutamine Phosphoribosylpyrophosphate, subunit 1, domain 1"/>
    <property type="match status" value="1"/>
</dbReference>
<evidence type="ECO:0000313" key="12">
    <source>
        <dbReference type="Proteomes" id="UP001416858"/>
    </source>
</evidence>
<dbReference type="GO" id="GO:0008483">
    <property type="term" value="F:transaminase activity"/>
    <property type="evidence" value="ECO:0007669"/>
    <property type="project" value="UniProtKB-KW"/>
</dbReference>
<protein>
    <recommendedName>
        <fullName evidence="3 8">Glutamine--fructose-6-phosphate aminotransferase [isomerizing]</fullName>
        <ecNumber evidence="2 8">2.6.1.16</ecNumber>
    </recommendedName>
    <alternativeName>
        <fullName evidence="8">D-fructose-6-phosphate amidotransferase</fullName>
    </alternativeName>
    <alternativeName>
        <fullName evidence="8">GFAT</fullName>
    </alternativeName>
    <alternativeName>
        <fullName evidence="8">Glucosamine-6-phosphate synthase</fullName>
    </alternativeName>
    <alternativeName>
        <fullName evidence="8">Hexosephosphate aminotransferase</fullName>
    </alternativeName>
    <alternativeName>
        <fullName evidence="8">L-glutamine--D-fructose-6-phosphate amidotransferase</fullName>
    </alternativeName>
</protein>
<feature type="domain" description="SIS" evidence="10">
    <location>
        <begin position="467"/>
        <end position="608"/>
    </location>
</feature>
<evidence type="ECO:0000256" key="1">
    <source>
        <dbReference type="ARBA" id="ARBA00001031"/>
    </source>
</evidence>
<dbReference type="InterPro" id="IPR047084">
    <property type="entry name" value="GFAT_N"/>
</dbReference>
<dbReference type="Pfam" id="PF01380">
    <property type="entry name" value="SIS"/>
    <property type="match status" value="2"/>
</dbReference>
<dbReference type="SUPFAM" id="SSF56235">
    <property type="entry name" value="N-terminal nucleophile aminohydrolases (Ntn hydrolases)"/>
    <property type="match status" value="1"/>
</dbReference>